<organism evidence="5 6">
    <name type="scientific">Phytohabitans houttuyneae</name>
    <dbReference type="NCBI Taxonomy" id="1076126"/>
    <lineage>
        <taxon>Bacteria</taxon>
        <taxon>Bacillati</taxon>
        <taxon>Actinomycetota</taxon>
        <taxon>Actinomycetes</taxon>
        <taxon>Micromonosporales</taxon>
        <taxon>Micromonosporaceae</taxon>
    </lineage>
</organism>
<dbReference type="RefSeq" id="WP_173060773.1">
    <property type="nucleotide sequence ID" value="NZ_BLPF01000002.1"/>
</dbReference>
<dbReference type="InterPro" id="IPR050498">
    <property type="entry name" value="Ycf3"/>
</dbReference>
<keyword evidence="6" id="KW-1185">Reference proteome</keyword>
<dbReference type="SMART" id="SM00028">
    <property type="entry name" value="TPR"/>
    <property type="match status" value="4"/>
</dbReference>
<keyword evidence="1" id="KW-0677">Repeat</keyword>
<proteinExistence type="predicted"/>
<feature type="region of interest" description="Disordered" evidence="4">
    <location>
        <begin position="163"/>
        <end position="205"/>
    </location>
</feature>
<accession>A0A6V8KG82</accession>
<dbReference type="InterPro" id="IPR019734">
    <property type="entry name" value="TPR_rpt"/>
</dbReference>
<dbReference type="PANTHER" id="PTHR44858">
    <property type="entry name" value="TETRATRICOPEPTIDE REPEAT PROTEIN 6"/>
    <property type="match status" value="1"/>
</dbReference>
<feature type="repeat" description="TPR" evidence="3">
    <location>
        <begin position="129"/>
        <end position="162"/>
    </location>
</feature>
<dbReference type="EMBL" id="BLPF01000002">
    <property type="protein sequence ID" value="GFJ81491.1"/>
    <property type="molecule type" value="Genomic_DNA"/>
</dbReference>
<dbReference type="GO" id="GO:0046813">
    <property type="term" value="P:receptor-mediated virion attachment to host cell"/>
    <property type="evidence" value="ECO:0007669"/>
    <property type="project" value="TreeGrafter"/>
</dbReference>
<evidence type="ECO:0000313" key="6">
    <source>
        <dbReference type="Proteomes" id="UP000482800"/>
    </source>
</evidence>
<dbReference type="Pfam" id="PF00515">
    <property type="entry name" value="TPR_1"/>
    <property type="match status" value="2"/>
</dbReference>
<dbReference type="InterPro" id="IPR011990">
    <property type="entry name" value="TPR-like_helical_dom_sf"/>
</dbReference>
<feature type="repeat" description="TPR" evidence="3">
    <location>
        <begin position="61"/>
        <end position="94"/>
    </location>
</feature>
<evidence type="ECO:0000256" key="3">
    <source>
        <dbReference type="PROSITE-ProRule" id="PRU00339"/>
    </source>
</evidence>
<dbReference type="GO" id="GO:0009279">
    <property type="term" value="C:cell outer membrane"/>
    <property type="evidence" value="ECO:0007669"/>
    <property type="project" value="TreeGrafter"/>
</dbReference>
<dbReference type="Pfam" id="PF13181">
    <property type="entry name" value="TPR_8"/>
    <property type="match status" value="1"/>
</dbReference>
<dbReference type="PROSITE" id="PS50005">
    <property type="entry name" value="TPR"/>
    <property type="match status" value="2"/>
</dbReference>
<reference evidence="5 6" key="1">
    <citation type="submission" date="2020-03" db="EMBL/GenBank/DDBJ databases">
        <title>Whole genome shotgun sequence of Phytohabitans houttuyneae NBRC 108639.</title>
        <authorList>
            <person name="Komaki H."/>
            <person name="Tamura T."/>
        </authorList>
    </citation>
    <scope>NUCLEOTIDE SEQUENCE [LARGE SCALE GENOMIC DNA]</scope>
    <source>
        <strain evidence="5 6">NBRC 108639</strain>
    </source>
</reference>
<dbReference type="Proteomes" id="UP000482800">
    <property type="component" value="Unassembled WGS sequence"/>
</dbReference>
<dbReference type="PROSITE" id="PS50293">
    <property type="entry name" value="TPR_REGION"/>
    <property type="match status" value="2"/>
</dbReference>
<evidence type="ECO:0000313" key="5">
    <source>
        <dbReference type="EMBL" id="GFJ81491.1"/>
    </source>
</evidence>
<name>A0A6V8KG82_9ACTN</name>
<sequence length="205" mass="22909">MAAVARRSRPGRFGAGEADRDARLVRYREHLERAVDSREAGMYARALSDFTRAVELEPGEPEAFAGRGETYRLLERYDEALADFKRAVGLEPEYAWAFGSRAQTYRALERDSEALADLSRAIELDDSEDWLFVERGEVYQELERYDEALADFNRAVGLDPEDAAALAGHDAPRPAPVRSWARPTHRPPTPPGPTPAHQAMTPGPE</sequence>
<protein>
    <submittedName>
        <fullName evidence="5">Uncharacterized protein</fullName>
    </submittedName>
</protein>
<dbReference type="PANTHER" id="PTHR44858:SF1">
    <property type="entry name" value="UDP-N-ACETYLGLUCOSAMINE--PEPTIDE N-ACETYLGLUCOSAMINYLTRANSFERASE SPINDLY-RELATED"/>
    <property type="match status" value="1"/>
</dbReference>
<gene>
    <name evidence="5" type="ORF">Phou_056710</name>
</gene>
<dbReference type="SUPFAM" id="SSF48452">
    <property type="entry name" value="TPR-like"/>
    <property type="match status" value="1"/>
</dbReference>
<evidence type="ECO:0000256" key="1">
    <source>
        <dbReference type="ARBA" id="ARBA00022737"/>
    </source>
</evidence>
<evidence type="ECO:0000256" key="2">
    <source>
        <dbReference type="ARBA" id="ARBA00022803"/>
    </source>
</evidence>
<dbReference type="Gene3D" id="1.25.40.10">
    <property type="entry name" value="Tetratricopeptide repeat domain"/>
    <property type="match status" value="2"/>
</dbReference>
<dbReference type="AlphaFoldDB" id="A0A6V8KG82"/>
<reference evidence="5 6" key="2">
    <citation type="submission" date="2020-03" db="EMBL/GenBank/DDBJ databases">
        <authorList>
            <person name="Ichikawa N."/>
            <person name="Kimura A."/>
            <person name="Kitahashi Y."/>
            <person name="Uohara A."/>
        </authorList>
    </citation>
    <scope>NUCLEOTIDE SEQUENCE [LARGE SCALE GENOMIC DNA]</scope>
    <source>
        <strain evidence="5 6">NBRC 108639</strain>
    </source>
</reference>
<evidence type="ECO:0000256" key="4">
    <source>
        <dbReference type="SAM" id="MobiDB-lite"/>
    </source>
</evidence>
<comment type="caution">
    <text evidence="5">The sequence shown here is derived from an EMBL/GenBank/DDBJ whole genome shotgun (WGS) entry which is preliminary data.</text>
</comment>
<keyword evidence="2 3" id="KW-0802">TPR repeat</keyword>